<dbReference type="Gene3D" id="3.40.720.10">
    <property type="entry name" value="Alkaline Phosphatase, subunit A"/>
    <property type="match status" value="1"/>
</dbReference>
<keyword evidence="2" id="KW-1003">Cell membrane</keyword>
<dbReference type="RefSeq" id="WP_188598947.1">
    <property type="nucleotide sequence ID" value="NZ_BMJW01000002.1"/>
</dbReference>
<feature type="binding site" evidence="8">
    <location>
        <position position="511"/>
    </location>
    <ligand>
        <name>Mn(2+)</name>
        <dbReference type="ChEBI" id="CHEBI:29035"/>
    </ligand>
</feature>
<dbReference type="InterPro" id="IPR050448">
    <property type="entry name" value="OpgB/LTA_synthase_biosynth"/>
</dbReference>
<dbReference type="Proteomes" id="UP000633278">
    <property type="component" value="Unassembled WGS sequence"/>
</dbReference>
<protein>
    <submittedName>
        <fullName evidence="11">Sulfatase</fullName>
    </submittedName>
</protein>
<keyword evidence="5 9" id="KW-0472">Membrane</keyword>
<evidence type="ECO:0000256" key="6">
    <source>
        <dbReference type="PIRSR" id="PIRSR005091-1"/>
    </source>
</evidence>
<feature type="binding site" evidence="8">
    <location>
        <position position="284"/>
    </location>
    <ligand>
        <name>Mn(2+)</name>
        <dbReference type="ChEBI" id="CHEBI:29035"/>
    </ligand>
</feature>
<dbReference type="Pfam" id="PF00884">
    <property type="entry name" value="Sulfatase"/>
    <property type="match status" value="1"/>
</dbReference>
<organism evidence="11 12">
    <name type="scientific">Polaribacter pacificus</name>
    <dbReference type="NCBI Taxonomy" id="1775173"/>
    <lineage>
        <taxon>Bacteria</taxon>
        <taxon>Pseudomonadati</taxon>
        <taxon>Bacteroidota</taxon>
        <taxon>Flavobacteriia</taxon>
        <taxon>Flavobacteriales</taxon>
        <taxon>Flavobacteriaceae</taxon>
    </lineage>
</organism>
<proteinExistence type="predicted"/>
<keyword evidence="7" id="KW-0464">Manganese</keyword>
<accession>A0A917HZT1</accession>
<dbReference type="PIRSF" id="PIRSF005091">
    <property type="entry name" value="Mmb_sulf_HI1246"/>
    <property type="match status" value="1"/>
</dbReference>
<dbReference type="CDD" id="cd16015">
    <property type="entry name" value="LTA_synthase"/>
    <property type="match status" value="1"/>
</dbReference>
<evidence type="ECO:0000256" key="1">
    <source>
        <dbReference type="ARBA" id="ARBA00004651"/>
    </source>
</evidence>
<feature type="transmembrane region" description="Helical" evidence="9">
    <location>
        <begin position="141"/>
        <end position="158"/>
    </location>
</feature>
<keyword evidence="12" id="KW-1185">Reference proteome</keyword>
<evidence type="ECO:0000256" key="7">
    <source>
        <dbReference type="PIRSR" id="PIRSR005091-2"/>
    </source>
</evidence>
<feature type="domain" description="Sulfatase N-terminal" evidence="10">
    <location>
        <begin position="276"/>
        <end position="569"/>
    </location>
</feature>
<dbReference type="PANTHER" id="PTHR47371">
    <property type="entry name" value="LIPOTEICHOIC ACID SYNTHASE"/>
    <property type="match status" value="1"/>
</dbReference>
<feature type="binding site" evidence="7">
    <location>
        <position position="441"/>
    </location>
    <ligand>
        <name>substrate</name>
    </ligand>
</feature>
<evidence type="ECO:0000259" key="10">
    <source>
        <dbReference type="Pfam" id="PF00884"/>
    </source>
</evidence>
<evidence type="ECO:0000313" key="11">
    <source>
        <dbReference type="EMBL" id="GGG99663.1"/>
    </source>
</evidence>
<feature type="active site" evidence="6">
    <location>
        <position position="324"/>
    </location>
</feature>
<dbReference type="EMBL" id="BMJW01000002">
    <property type="protein sequence ID" value="GGG99663.1"/>
    <property type="molecule type" value="Genomic_DNA"/>
</dbReference>
<comment type="caution">
    <text evidence="11">The sequence shown here is derived from an EMBL/GenBank/DDBJ whole genome shotgun (WGS) entry which is preliminary data.</text>
</comment>
<dbReference type="GO" id="GO:0005886">
    <property type="term" value="C:plasma membrane"/>
    <property type="evidence" value="ECO:0007669"/>
    <property type="project" value="UniProtKB-SubCell"/>
</dbReference>
<dbReference type="SUPFAM" id="SSF53649">
    <property type="entry name" value="Alkaline phosphatase-like"/>
    <property type="match status" value="1"/>
</dbReference>
<evidence type="ECO:0000256" key="9">
    <source>
        <dbReference type="SAM" id="Phobius"/>
    </source>
</evidence>
<name>A0A917HZT1_9FLAO</name>
<sequence>MKQKIPNYIQYLFVNVFFVFLYALLFRGIFYGFFAQLDSVSKREIGQAFSLGIRFDLKLAVLAVFPIAILLFIVNQRFFKAKIYKKISSIYLTLIYLVLTIFYLVDFGYYEYLGIRLDAASLRFLSNLKISTQVLIESYPVYKGLFGLLILVFLIYRFNSYIYTKLDKNTRQISKKKKAFYIVIPFLILAFGIYNSFTHYPLRWSQSFFSKNQAVNQFALNPVLYFYDSFAFRNSGFNLEETKKYYPTIANYLGLSKDVFSFEKPHTANDSIKNKPNVVIVMLESVGVAPMSYFGNPISTTPKMDSIAKQSALFTNFYVHKAGTAGSVFASITGLPDIDNISTASRNPMVIDQRIVFDQFKGYEKLYFLGGSANWANIRGVFQSNVNDLQIFEEGSYADENRADVWGIDDYELFKQSDKKLAELNRQNKPFIAYIQTATNHMPFTVPEQKESYKPLAESDVSLELLEKSGFKSVAQLNAIRYLDFNVDEFLKRAKKSGYYDNTIFLFFGDHNTAMNPVDFLEKKEFDLETQVHHVPFFINAPKFISPKTHNHYAKLVDLMPTAASLANINYTNYTLGNDALNTDADKSFAFLYKTINGEPAVAVLKDDFYYTYATNSKNTNLYSINSGELVDIKNQFPVISKQLDSLVKGYYNATKYLYYNNKKLSE</sequence>
<dbReference type="PANTHER" id="PTHR47371:SF3">
    <property type="entry name" value="PHOSPHOGLYCEROL TRANSFERASE I"/>
    <property type="match status" value="1"/>
</dbReference>
<evidence type="ECO:0000256" key="2">
    <source>
        <dbReference type="ARBA" id="ARBA00022475"/>
    </source>
</evidence>
<feature type="transmembrane region" description="Helical" evidence="9">
    <location>
        <begin position="57"/>
        <end position="75"/>
    </location>
</feature>
<gene>
    <name evidence="11" type="ORF">GCM10011416_17560</name>
</gene>
<keyword evidence="3 9" id="KW-0812">Transmembrane</keyword>
<keyword evidence="4 9" id="KW-1133">Transmembrane helix</keyword>
<evidence type="ECO:0000256" key="4">
    <source>
        <dbReference type="ARBA" id="ARBA00022989"/>
    </source>
</evidence>
<evidence type="ECO:0000256" key="5">
    <source>
        <dbReference type="ARBA" id="ARBA00023136"/>
    </source>
</evidence>
<reference evidence="11" key="2">
    <citation type="submission" date="2020-09" db="EMBL/GenBank/DDBJ databases">
        <authorList>
            <person name="Sun Q."/>
            <person name="Zhou Y."/>
        </authorList>
    </citation>
    <scope>NUCLEOTIDE SEQUENCE</scope>
    <source>
        <strain evidence="11">CGMCC 1.15763</strain>
    </source>
</reference>
<feature type="binding site" evidence="8">
    <location>
        <position position="324"/>
    </location>
    <ligand>
        <name>Mn(2+)</name>
        <dbReference type="ChEBI" id="CHEBI:29035"/>
    </ligand>
</feature>
<evidence type="ECO:0000256" key="3">
    <source>
        <dbReference type="ARBA" id="ARBA00022692"/>
    </source>
</evidence>
<dbReference type="InterPro" id="IPR017850">
    <property type="entry name" value="Alkaline_phosphatase_core_sf"/>
</dbReference>
<feature type="transmembrane region" description="Helical" evidence="9">
    <location>
        <begin position="87"/>
        <end position="105"/>
    </location>
</feature>
<feature type="transmembrane region" description="Helical" evidence="9">
    <location>
        <begin position="12"/>
        <end position="37"/>
    </location>
</feature>
<keyword evidence="7" id="KW-0479">Metal-binding</keyword>
<evidence type="ECO:0000313" key="12">
    <source>
        <dbReference type="Proteomes" id="UP000633278"/>
    </source>
</evidence>
<dbReference type="InterPro" id="IPR012160">
    <property type="entry name" value="LtaS-like"/>
</dbReference>
<reference evidence="11" key="1">
    <citation type="journal article" date="2014" name="Int. J. Syst. Evol. Microbiol.">
        <title>Complete genome sequence of Corynebacterium casei LMG S-19264T (=DSM 44701T), isolated from a smear-ripened cheese.</title>
        <authorList>
            <consortium name="US DOE Joint Genome Institute (JGI-PGF)"/>
            <person name="Walter F."/>
            <person name="Albersmeier A."/>
            <person name="Kalinowski J."/>
            <person name="Ruckert C."/>
        </authorList>
    </citation>
    <scope>NUCLEOTIDE SEQUENCE</scope>
    <source>
        <strain evidence="11">CGMCC 1.15763</strain>
    </source>
</reference>
<evidence type="ECO:0000256" key="8">
    <source>
        <dbReference type="PIRSR" id="PIRSR005091-3"/>
    </source>
</evidence>
<dbReference type="InterPro" id="IPR000917">
    <property type="entry name" value="Sulfatase_N"/>
</dbReference>
<dbReference type="AlphaFoldDB" id="A0A917HZT1"/>
<feature type="binding site" evidence="8">
    <location>
        <position position="510"/>
    </location>
    <ligand>
        <name>Mn(2+)</name>
        <dbReference type="ChEBI" id="CHEBI:29035"/>
    </ligand>
</feature>
<feature type="transmembrane region" description="Helical" evidence="9">
    <location>
        <begin position="179"/>
        <end position="197"/>
    </location>
</feature>
<comment type="subcellular location">
    <subcellularLocation>
        <location evidence="1">Cell membrane</location>
        <topology evidence="1">Multi-pass membrane protein</topology>
    </subcellularLocation>
</comment>
<dbReference type="GO" id="GO:0046872">
    <property type="term" value="F:metal ion binding"/>
    <property type="evidence" value="ECO:0007669"/>
    <property type="project" value="UniProtKB-KW"/>
</dbReference>